<dbReference type="Proteomes" id="UP000198427">
    <property type="component" value="Unassembled WGS sequence"/>
</dbReference>
<sequence length="428" mass="48912">MTGKYMRIKVLILSLIASASVAQAQTLDECQRAAEKHYPIIKRYDLIAKTTDLTVKNIQKGWLPQVTAAAQATYQSAVAAWPDYLQSMFQQVGLKMKGLRKDQYKLSIDVQQPIYDGGAISGQRKIASQEGKVQEAENEVNLYQVRRRVNELYFSLLLLDEQIKLNDDVKALLQSSEQKLSAMVKGGTAATSDYENVRAERLSAEQTNESLKAQKEMLSRMLSIFCGIEITHLQKPQALDATVSANTRPEMRLFDNQLRLSEVQEKALDARLKPHLGLFAQGFYGYPGLNMFEDMMQHKWSLNGLVGVKLSWNIGALYTHKNDKARLRLQREQIENAREVFLFNNSIDEIQQKENINRYRKMMQNDDEIIDLRTHIRKAAESKLAHGIIDVNSLLREINNENAAKAQQAIHEIDMLKEMYNLKFTNNE</sequence>
<dbReference type="InterPro" id="IPR003423">
    <property type="entry name" value="OMP_efflux"/>
</dbReference>
<keyword evidence="8" id="KW-0175">Coiled coil</keyword>
<feature type="coiled-coil region" evidence="8">
    <location>
        <begin position="119"/>
        <end position="146"/>
    </location>
</feature>
<evidence type="ECO:0000313" key="12">
    <source>
        <dbReference type="Proteomes" id="UP000198427"/>
    </source>
</evidence>
<dbReference type="GO" id="GO:0009279">
    <property type="term" value="C:cell outer membrane"/>
    <property type="evidence" value="ECO:0007669"/>
    <property type="project" value="UniProtKB-SubCell"/>
</dbReference>
<name>A0AA94S0S7_9BACT</name>
<keyword evidence="5" id="KW-0812">Transmembrane</keyword>
<dbReference type="AlphaFoldDB" id="A0AA94S0S7"/>
<evidence type="ECO:0000256" key="8">
    <source>
        <dbReference type="SAM" id="Coils"/>
    </source>
</evidence>
<dbReference type="PROSITE" id="PS51372">
    <property type="entry name" value="PRD_2"/>
    <property type="match status" value="1"/>
</dbReference>
<keyword evidence="7" id="KW-0998">Cell outer membrane</keyword>
<feature type="domain" description="PRD" evidence="10">
    <location>
        <begin position="334"/>
        <end position="428"/>
    </location>
</feature>
<gene>
    <name evidence="11" type="ORF">SAMN06265364_1443</name>
</gene>
<feature type="chain" id="PRO_5041715632" evidence="9">
    <location>
        <begin position="25"/>
        <end position="428"/>
    </location>
</feature>
<evidence type="ECO:0000256" key="1">
    <source>
        <dbReference type="ARBA" id="ARBA00004442"/>
    </source>
</evidence>
<comment type="subcellular location">
    <subcellularLocation>
        <location evidence="1">Cell outer membrane</location>
    </subcellularLocation>
</comment>
<evidence type="ECO:0000256" key="5">
    <source>
        <dbReference type="ARBA" id="ARBA00022692"/>
    </source>
</evidence>
<evidence type="ECO:0000256" key="6">
    <source>
        <dbReference type="ARBA" id="ARBA00023136"/>
    </source>
</evidence>
<dbReference type="PANTHER" id="PTHR30026:SF20">
    <property type="entry name" value="OUTER MEMBRANE PROTEIN TOLC"/>
    <property type="match status" value="1"/>
</dbReference>
<proteinExistence type="inferred from homology"/>
<dbReference type="GO" id="GO:1990281">
    <property type="term" value="C:efflux pump complex"/>
    <property type="evidence" value="ECO:0007669"/>
    <property type="project" value="TreeGrafter"/>
</dbReference>
<dbReference type="Pfam" id="PF02321">
    <property type="entry name" value="OEP"/>
    <property type="match status" value="1"/>
</dbReference>
<organism evidence="11 12">
    <name type="scientific">Prevotella jejuni</name>
    <dbReference type="NCBI Taxonomy" id="1177574"/>
    <lineage>
        <taxon>Bacteria</taxon>
        <taxon>Pseudomonadati</taxon>
        <taxon>Bacteroidota</taxon>
        <taxon>Bacteroidia</taxon>
        <taxon>Bacteroidales</taxon>
        <taxon>Prevotellaceae</taxon>
        <taxon>Prevotella</taxon>
    </lineage>
</organism>
<dbReference type="GO" id="GO:0015562">
    <property type="term" value="F:efflux transmembrane transporter activity"/>
    <property type="evidence" value="ECO:0007669"/>
    <property type="project" value="InterPro"/>
</dbReference>
<dbReference type="EMBL" id="FZNZ01000044">
    <property type="protein sequence ID" value="SNS11635.1"/>
    <property type="molecule type" value="Genomic_DNA"/>
</dbReference>
<reference evidence="11 12" key="1">
    <citation type="submission" date="2017-06" db="EMBL/GenBank/DDBJ databases">
        <authorList>
            <person name="Varghese N."/>
            <person name="Submissions S."/>
        </authorList>
    </citation>
    <scope>NUCLEOTIDE SEQUENCE [LARGE SCALE GENOMIC DNA]</scope>
    <source>
        <strain evidence="11 12">DSM 26989</strain>
    </source>
</reference>
<feature type="coiled-coil region" evidence="8">
    <location>
        <begin position="194"/>
        <end position="221"/>
    </location>
</feature>
<dbReference type="Gene3D" id="1.20.1600.10">
    <property type="entry name" value="Outer membrane efflux proteins (OEP)"/>
    <property type="match status" value="1"/>
</dbReference>
<evidence type="ECO:0000256" key="2">
    <source>
        <dbReference type="ARBA" id="ARBA00007613"/>
    </source>
</evidence>
<comment type="similarity">
    <text evidence="2">Belongs to the outer membrane factor (OMF) (TC 1.B.17) family.</text>
</comment>
<dbReference type="SUPFAM" id="SSF56954">
    <property type="entry name" value="Outer membrane efflux proteins (OEP)"/>
    <property type="match status" value="1"/>
</dbReference>
<evidence type="ECO:0000256" key="4">
    <source>
        <dbReference type="ARBA" id="ARBA00022452"/>
    </source>
</evidence>
<feature type="signal peptide" evidence="9">
    <location>
        <begin position="1"/>
        <end position="24"/>
    </location>
</feature>
<dbReference type="InterPro" id="IPR011608">
    <property type="entry name" value="PRD"/>
</dbReference>
<keyword evidence="12" id="KW-1185">Reference proteome</keyword>
<dbReference type="PANTHER" id="PTHR30026">
    <property type="entry name" value="OUTER MEMBRANE PROTEIN TOLC"/>
    <property type="match status" value="1"/>
</dbReference>
<dbReference type="GO" id="GO:0006355">
    <property type="term" value="P:regulation of DNA-templated transcription"/>
    <property type="evidence" value="ECO:0007669"/>
    <property type="project" value="InterPro"/>
</dbReference>
<dbReference type="GO" id="GO:0015288">
    <property type="term" value="F:porin activity"/>
    <property type="evidence" value="ECO:0007669"/>
    <property type="project" value="TreeGrafter"/>
</dbReference>
<keyword evidence="4" id="KW-1134">Transmembrane beta strand</keyword>
<dbReference type="InterPro" id="IPR051906">
    <property type="entry name" value="TolC-like"/>
</dbReference>
<keyword evidence="3" id="KW-0813">Transport</keyword>
<evidence type="ECO:0000313" key="11">
    <source>
        <dbReference type="EMBL" id="SNS11635.1"/>
    </source>
</evidence>
<evidence type="ECO:0000256" key="3">
    <source>
        <dbReference type="ARBA" id="ARBA00022448"/>
    </source>
</evidence>
<protein>
    <submittedName>
        <fullName evidence="11">Outer membrane protein TolC</fullName>
    </submittedName>
</protein>
<evidence type="ECO:0000256" key="9">
    <source>
        <dbReference type="SAM" id="SignalP"/>
    </source>
</evidence>
<keyword evidence="9" id="KW-0732">Signal</keyword>
<evidence type="ECO:0000256" key="7">
    <source>
        <dbReference type="ARBA" id="ARBA00023237"/>
    </source>
</evidence>
<evidence type="ECO:0000259" key="10">
    <source>
        <dbReference type="PROSITE" id="PS51372"/>
    </source>
</evidence>
<comment type="caution">
    <text evidence="11">The sequence shown here is derived from an EMBL/GenBank/DDBJ whole genome shotgun (WGS) entry which is preliminary data.</text>
</comment>
<accession>A0AA94S0S7</accession>
<keyword evidence="6" id="KW-0472">Membrane</keyword>